<name>A0A6N7VUL4_9FIRM</name>
<evidence type="ECO:0000313" key="3">
    <source>
        <dbReference type="Proteomes" id="UP000441925"/>
    </source>
</evidence>
<comment type="caution">
    <text evidence="2">The sequence shown here is derived from an EMBL/GenBank/DDBJ whole genome shotgun (WGS) entry which is preliminary data.</text>
</comment>
<evidence type="ECO:0000256" key="1">
    <source>
        <dbReference type="SAM" id="Phobius"/>
    </source>
</evidence>
<dbReference type="Proteomes" id="UP000441925">
    <property type="component" value="Unassembled WGS sequence"/>
</dbReference>
<protein>
    <recommendedName>
        <fullName evidence="4">DUF2513 domain-containing protein</fullName>
    </recommendedName>
</protein>
<sequence>MYLSKNSKKILKELKKMNTTDIIHSDKFLKNKVISTFDINELLINLKFLDDLGLIKYKPYVSGDFMVKITKYGLDYENIKRYERFKFFKHSILTPILVSFITTILTTFVIKYITEGHWL</sequence>
<organism evidence="2 3">
    <name type="scientific">Anaerococcus porci</name>
    <dbReference type="NCBI Taxonomy" id="2652269"/>
    <lineage>
        <taxon>Bacteria</taxon>
        <taxon>Bacillati</taxon>
        <taxon>Bacillota</taxon>
        <taxon>Tissierellia</taxon>
        <taxon>Tissierellales</taxon>
        <taxon>Peptoniphilaceae</taxon>
        <taxon>Anaerococcus</taxon>
    </lineage>
</organism>
<feature type="transmembrane region" description="Helical" evidence="1">
    <location>
        <begin position="92"/>
        <end position="113"/>
    </location>
</feature>
<dbReference type="AlphaFoldDB" id="A0A6N7VUL4"/>
<gene>
    <name evidence="2" type="ORF">FYJ26_02990</name>
</gene>
<keyword evidence="3" id="KW-1185">Reference proteome</keyword>
<evidence type="ECO:0008006" key="4">
    <source>
        <dbReference type="Google" id="ProtNLM"/>
    </source>
</evidence>
<keyword evidence="1" id="KW-1133">Transmembrane helix</keyword>
<reference evidence="2 3" key="1">
    <citation type="submission" date="2019-08" db="EMBL/GenBank/DDBJ databases">
        <title>In-depth cultivation of the pig gut microbiome towards novel bacterial diversity and tailored functional studies.</title>
        <authorList>
            <person name="Wylensek D."/>
            <person name="Hitch T.C.A."/>
            <person name="Clavel T."/>
        </authorList>
    </citation>
    <scope>NUCLEOTIDE SEQUENCE [LARGE SCALE GENOMIC DNA]</scope>
    <source>
        <strain evidence="2 3">WCA-380-WT-2B</strain>
    </source>
</reference>
<proteinExistence type="predicted"/>
<keyword evidence="1" id="KW-0812">Transmembrane</keyword>
<keyword evidence="1" id="KW-0472">Membrane</keyword>
<accession>A0A6N7VUL4</accession>
<dbReference type="RefSeq" id="WP_154539464.1">
    <property type="nucleotide sequence ID" value="NZ_VULQ01000002.1"/>
</dbReference>
<evidence type="ECO:0000313" key="2">
    <source>
        <dbReference type="EMBL" id="MSS77389.1"/>
    </source>
</evidence>
<dbReference type="EMBL" id="VULQ01000002">
    <property type="protein sequence ID" value="MSS77389.1"/>
    <property type="molecule type" value="Genomic_DNA"/>
</dbReference>